<reference evidence="2 3" key="1">
    <citation type="submission" date="2018-02" db="EMBL/GenBank/DDBJ databases">
        <title>The genomes of Aspergillus section Nigri reveals drivers in fungal speciation.</title>
        <authorList>
            <consortium name="DOE Joint Genome Institute"/>
            <person name="Vesth T.C."/>
            <person name="Nybo J."/>
            <person name="Theobald S."/>
            <person name="Brandl J."/>
            <person name="Frisvad J.C."/>
            <person name="Nielsen K.F."/>
            <person name="Lyhne E.K."/>
            <person name="Kogle M.E."/>
            <person name="Kuo A."/>
            <person name="Riley R."/>
            <person name="Clum A."/>
            <person name="Nolan M."/>
            <person name="Lipzen A."/>
            <person name="Salamov A."/>
            <person name="Henrissat B."/>
            <person name="Wiebenga A."/>
            <person name="De vries R.P."/>
            <person name="Grigoriev I.V."/>
            <person name="Mortensen U.H."/>
            <person name="Andersen M.R."/>
            <person name="Baker S.E."/>
        </authorList>
    </citation>
    <scope>NUCLEOTIDE SEQUENCE [LARGE SCALE GENOMIC DNA]</scope>
    <source>
        <strain evidence="2 3">CBS 707.79</strain>
    </source>
</reference>
<accession>A0A319CT23</accession>
<feature type="region of interest" description="Disordered" evidence="1">
    <location>
        <begin position="1"/>
        <end position="33"/>
    </location>
</feature>
<evidence type="ECO:0000313" key="3">
    <source>
        <dbReference type="Proteomes" id="UP000247810"/>
    </source>
</evidence>
<dbReference type="STRING" id="1448320.A0A319CT23"/>
<feature type="region of interest" description="Disordered" evidence="1">
    <location>
        <begin position="97"/>
        <end position="201"/>
    </location>
</feature>
<protein>
    <submittedName>
        <fullName evidence="2">Uncharacterized protein</fullName>
    </submittedName>
</protein>
<feature type="compositionally biased region" description="Low complexity" evidence="1">
    <location>
        <begin position="130"/>
        <end position="140"/>
    </location>
</feature>
<dbReference type="AlphaFoldDB" id="A0A319CT23"/>
<dbReference type="VEuPathDB" id="FungiDB:BO71DRAFT_391542"/>
<evidence type="ECO:0000256" key="1">
    <source>
        <dbReference type="SAM" id="MobiDB-lite"/>
    </source>
</evidence>
<organism evidence="2 3">
    <name type="scientific">Aspergillus ellipticus CBS 707.79</name>
    <dbReference type="NCBI Taxonomy" id="1448320"/>
    <lineage>
        <taxon>Eukaryota</taxon>
        <taxon>Fungi</taxon>
        <taxon>Dikarya</taxon>
        <taxon>Ascomycota</taxon>
        <taxon>Pezizomycotina</taxon>
        <taxon>Eurotiomycetes</taxon>
        <taxon>Eurotiomycetidae</taxon>
        <taxon>Eurotiales</taxon>
        <taxon>Aspergillaceae</taxon>
        <taxon>Aspergillus</taxon>
        <taxon>Aspergillus subgen. Circumdati</taxon>
    </lineage>
</organism>
<dbReference type="Proteomes" id="UP000247810">
    <property type="component" value="Unassembled WGS sequence"/>
</dbReference>
<gene>
    <name evidence="2" type="ORF">BO71DRAFT_391542</name>
</gene>
<dbReference type="OrthoDB" id="2351940at2759"/>
<feature type="region of interest" description="Disordered" evidence="1">
    <location>
        <begin position="466"/>
        <end position="498"/>
    </location>
</feature>
<dbReference type="EMBL" id="KZ826093">
    <property type="protein sequence ID" value="PYH88445.1"/>
    <property type="molecule type" value="Genomic_DNA"/>
</dbReference>
<feature type="compositionally biased region" description="Acidic residues" evidence="1">
    <location>
        <begin position="362"/>
        <end position="371"/>
    </location>
</feature>
<evidence type="ECO:0000313" key="2">
    <source>
        <dbReference type="EMBL" id="PYH88445.1"/>
    </source>
</evidence>
<keyword evidence="3" id="KW-1185">Reference proteome</keyword>
<feature type="region of interest" description="Disordered" evidence="1">
    <location>
        <begin position="321"/>
        <end position="425"/>
    </location>
</feature>
<feature type="compositionally biased region" description="Basic and acidic residues" evidence="1">
    <location>
        <begin position="391"/>
        <end position="404"/>
    </location>
</feature>
<sequence length="567" mass="63517">MSGNYDYPPASRRPSRGGRTNDRQQQRPSVNRLHHLQELLTSGRNRSDIALARAVETLNQEMDEYRSPRVWDRSSFEQARAAVDQQMQQLRAERALREDRTNAASSGPMRPGAPRLQSLNVTVVNPEANASDPSRSSSRTPRARVWRGSDRPSRARRNRDSNLTSLLDSPVPRLELPAVIPQQSEDDSQTDRWRAKRRKLESDDNREGLRGFCYGQYGQVVPGALRMELASCDGGTYEPGGESSWPENILRNDASVYCTKSDRCNLILKHQGESPFCLKKIVIKAPKSGYDAPIREGMVFVSMSSDELLARTAAFEIQGEATRSLRRNRPSGMPPSQEYLNAYRPPLQSLDRGSVMGHLSDSESDSTDDAGDAGPSVGNEPDPMSSFRITTDYDERSDGRSDRDSQDDEAFSLTDTESLSMGRMDEDNIVCSDSDMSISDDDVPGQSTFARRRQELSRRIRAMRRRYAADREGQARRRPNAAMPPPPPGPRAETAARGSDPALMKPHARFFIERNKSMVSIKFDPPPSGRYILVKLWSPHSGRNIDIQSIIAYGYAGTRFFPALGFR</sequence>
<proteinExistence type="predicted"/>
<name>A0A319CT23_9EURO</name>